<dbReference type="Gene3D" id="3.90.25.10">
    <property type="entry name" value="UDP-galactose 4-epimerase, domain 1"/>
    <property type="match status" value="1"/>
</dbReference>
<accession>A0A562B155</accession>
<evidence type="ECO:0000313" key="5">
    <source>
        <dbReference type="Proteomes" id="UP000318141"/>
    </source>
</evidence>
<evidence type="ECO:0000256" key="1">
    <source>
        <dbReference type="ARBA" id="ARBA00022857"/>
    </source>
</evidence>
<reference evidence="4 5" key="1">
    <citation type="submission" date="2019-07" db="EMBL/GenBank/DDBJ databases">
        <title>Genome sequencing of lignin-degrading bacterial isolates.</title>
        <authorList>
            <person name="Gladden J."/>
        </authorList>
    </citation>
    <scope>NUCLEOTIDE SEQUENCE [LARGE SCALE GENOMIC DNA]</scope>
    <source>
        <strain evidence="4 5">J11</strain>
    </source>
</reference>
<organism evidence="4 5">
    <name type="scientific">Cupriavidus gilardii J11</name>
    <dbReference type="NCBI Taxonomy" id="936133"/>
    <lineage>
        <taxon>Bacteria</taxon>
        <taxon>Pseudomonadati</taxon>
        <taxon>Pseudomonadota</taxon>
        <taxon>Betaproteobacteria</taxon>
        <taxon>Burkholderiales</taxon>
        <taxon>Burkholderiaceae</taxon>
        <taxon>Cupriavidus</taxon>
    </lineage>
</organism>
<proteinExistence type="predicted"/>
<comment type="caution">
    <text evidence="4">The sequence shown here is derived from an EMBL/GenBank/DDBJ whole genome shotgun (WGS) entry which is preliminary data.</text>
</comment>
<dbReference type="AlphaFoldDB" id="A0A562B155"/>
<evidence type="ECO:0000313" key="4">
    <source>
        <dbReference type="EMBL" id="TWG78947.1"/>
    </source>
</evidence>
<feature type="domain" description="NAD-dependent epimerase/dehydratase" evidence="3">
    <location>
        <begin position="3"/>
        <end position="241"/>
    </location>
</feature>
<evidence type="ECO:0000259" key="3">
    <source>
        <dbReference type="Pfam" id="PF01370"/>
    </source>
</evidence>
<name>A0A562B155_9BURK</name>
<dbReference type="EMBL" id="VLJN01000066">
    <property type="protein sequence ID" value="TWG78947.1"/>
    <property type="molecule type" value="Genomic_DNA"/>
</dbReference>
<dbReference type="Pfam" id="PF01370">
    <property type="entry name" value="Epimerase"/>
    <property type="match status" value="1"/>
</dbReference>
<dbReference type="Proteomes" id="UP000318141">
    <property type="component" value="Unassembled WGS sequence"/>
</dbReference>
<dbReference type="PANTHER" id="PTHR43103">
    <property type="entry name" value="NUCLEOSIDE-DIPHOSPHATE-SUGAR EPIMERASE"/>
    <property type="match status" value="1"/>
</dbReference>
<dbReference type="PANTHER" id="PTHR43103:SF3">
    <property type="entry name" value="ADP-L-GLYCERO-D-MANNO-HEPTOSE-6-EPIMERASE"/>
    <property type="match status" value="1"/>
</dbReference>
<evidence type="ECO:0000256" key="2">
    <source>
        <dbReference type="ARBA" id="ARBA00023277"/>
    </source>
</evidence>
<protein>
    <submittedName>
        <fullName evidence="4">Nucleoside-diphosphate-sugar epimerase</fullName>
    </submittedName>
</protein>
<sequence>MRVLITGAAGFIGTALQRALTRNGCLTDASGTPQPIRELILADQATVRPSELTSVAASSPPQCQIALLQGDLADPAFVRQLAALEPDSVFHLAASLTLQTEADEAAAYRVNVEALRSFITACRKPPRLVLASSIAVFGGRLPPTVGDDLRAEPDTTYGTHKAMSELLLADYSRRGAVDGRALRLPIVLIRDGAPSPTVSDRIAAIVREPLGGREVTCGLAPDTHMPVASAQAVADALIAIHDVAADRLPHARALNLPSLTVSVADMVDALRRVAGDDVANLVRFTEEVALQRVVDGWPKAFTSSDAIALGLRADASFDDIIASYLRNRGRA</sequence>
<keyword evidence="2" id="KW-0119">Carbohydrate metabolism</keyword>
<dbReference type="InterPro" id="IPR036291">
    <property type="entry name" value="NAD(P)-bd_dom_sf"/>
</dbReference>
<dbReference type="OrthoDB" id="9801056at2"/>
<dbReference type="InterPro" id="IPR001509">
    <property type="entry name" value="Epimerase_deHydtase"/>
</dbReference>
<keyword evidence="5" id="KW-1185">Reference proteome</keyword>
<gene>
    <name evidence="4" type="ORF">L602_000800000160</name>
</gene>
<dbReference type="SUPFAM" id="SSF51735">
    <property type="entry name" value="NAD(P)-binding Rossmann-fold domains"/>
    <property type="match status" value="1"/>
</dbReference>
<keyword evidence="1" id="KW-0521">NADP</keyword>
<dbReference type="Gene3D" id="3.40.50.720">
    <property type="entry name" value="NAD(P)-binding Rossmann-like Domain"/>
    <property type="match status" value="1"/>
</dbReference>